<dbReference type="RefSeq" id="WP_200237368.1">
    <property type="nucleotide sequence ID" value="NZ_NRRV01000024.1"/>
</dbReference>
<dbReference type="InterPro" id="IPR011990">
    <property type="entry name" value="TPR-like_helical_dom_sf"/>
</dbReference>
<accession>A0ABS1CHC7</accession>
<keyword evidence="1" id="KW-0732">Signal</keyword>
<dbReference type="EMBL" id="NRRV01000024">
    <property type="protein sequence ID" value="MBK1631326.1"/>
    <property type="molecule type" value="Genomic_DNA"/>
</dbReference>
<evidence type="ECO:0008006" key="4">
    <source>
        <dbReference type="Google" id="ProtNLM"/>
    </source>
</evidence>
<reference evidence="2 3" key="1">
    <citation type="journal article" date="2020" name="Microorganisms">
        <title>Osmotic Adaptation and Compatible Solute Biosynthesis of Phototrophic Bacteria as Revealed from Genome Analyses.</title>
        <authorList>
            <person name="Imhoff J.F."/>
            <person name="Rahn T."/>
            <person name="Kunzel S."/>
            <person name="Keller A."/>
            <person name="Neulinger S.C."/>
        </authorList>
    </citation>
    <scope>NUCLEOTIDE SEQUENCE [LARGE SCALE GENOMIC DNA]</scope>
    <source>
        <strain evidence="2 3">DSM 6210</strain>
    </source>
</reference>
<feature type="signal peptide" evidence="1">
    <location>
        <begin position="1"/>
        <end position="22"/>
    </location>
</feature>
<comment type="caution">
    <text evidence="2">The sequence shown here is derived from an EMBL/GenBank/DDBJ whole genome shotgun (WGS) entry which is preliminary data.</text>
</comment>
<evidence type="ECO:0000313" key="3">
    <source>
        <dbReference type="Proteomes" id="UP000748752"/>
    </source>
</evidence>
<evidence type="ECO:0000256" key="1">
    <source>
        <dbReference type="SAM" id="SignalP"/>
    </source>
</evidence>
<sequence length="123" mass="12446">MSISSRSRTALAAAVLSLGLYALTDVPNAAALLDEAAAAAPQAGEPDMLRAVLLLQDGAADAALAALGRALGKAPDANYGDGNLNCTLDARAEATLRARRRCLPAAACCLGKGETTAWLRVIA</sequence>
<organism evidence="2 3">
    <name type="scientific">Thiohalocapsa halophila</name>
    <dbReference type="NCBI Taxonomy" id="69359"/>
    <lineage>
        <taxon>Bacteria</taxon>
        <taxon>Pseudomonadati</taxon>
        <taxon>Pseudomonadota</taxon>
        <taxon>Gammaproteobacteria</taxon>
        <taxon>Chromatiales</taxon>
        <taxon>Chromatiaceae</taxon>
        <taxon>Thiohalocapsa</taxon>
    </lineage>
</organism>
<feature type="chain" id="PRO_5047486038" description="Tetratricopeptide repeat protein" evidence="1">
    <location>
        <begin position="23"/>
        <end position="123"/>
    </location>
</feature>
<name>A0ABS1CHC7_9GAMM</name>
<dbReference type="SUPFAM" id="SSF48452">
    <property type="entry name" value="TPR-like"/>
    <property type="match status" value="1"/>
</dbReference>
<dbReference type="Proteomes" id="UP000748752">
    <property type="component" value="Unassembled WGS sequence"/>
</dbReference>
<proteinExistence type="predicted"/>
<evidence type="ECO:0000313" key="2">
    <source>
        <dbReference type="EMBL" id="MBK1631326.1"/>
    </source>
</evidence>
<keyword evidence="3" id="KW-1185">Reference proteome</keyword>
<protein>
    <recommendedName>
        <fullName evidence="4">Tetratricopeptide repeat protein</fullName>
    </recommendedName>
</protein>
<gene>
    <name evidence="2" type="ORF">CKO31_11365</name>
</gene>